<dbReference type="InterPro" id="IPR038824">
    <property type="entry name" value="SHOC1-like"/>
</dbReference>
<dbReference type="GO" id="GO:0000712">
    <property type="term" value="P:resolution of meiotic recombination intermediates"/>
    <property type="evidence" value="ECO:0007669"/>
    <property type="project" value="TreeGrafter"/>
</dbReference>
<protein>
    <submittedName>
        <fullName evidence="1">Uncharacterized protein</fullName>
    </submittedName>
</protein>
<sequence length="143" mass="16011">TARKHSTEAEFPVDSSSNLAATCASKDITILRGELRDFRVPGALYTGADVSKDTLLKVNRMSKNVNDQEFEELLRFLPIETRMPSFPDIVVIVNTQDFGKEMLISRRSSYQKILVMEKGGAQVVERKFDLPVDLIFSAAICLV</sequence>
<dbReference type="PANTHER" id="PTHR35764:SF1">
    <property type="entry name" value="PROTEIN SHORTAGE IN CHIASMATA 1"/>
    <property type="match status" value="1"/>
</dbReference>
<proteinExistence type="predicted"/>
<comment type="caution">
    <text evidence="1">The sequence shown here is derived from an EMBL/GenBank/DDBJ whole genome shotgun (WGS) entry which is preliminary data.</text>
</comment>
<name>A0A7J7P6E9_9MAGN</name>
<evidence type="ECO:0000313" key="1">
    <source>
        <dbReference type="EMBL" id="KAF6174920.1"/>
    </source>
</evidence>
<dbReference type="Proteomes" id="UP000541444">
    <property type="component" value="Unassembled WGS sequence"/>
</dbReference>
<dbReference type="PANTHER" id="PTHR35764">
    <property type="entry name" value="PROTEIN SHORTAGE IN CHIASMATA 1"/>
    <property type="match status" value="1"/>
</dbReference>
<evidence type="ECO:0000313" key="2">
    <source>
        <dbReference type="Proteomes" id="UP000541444"/>
    </source>
</evidence>
<organism evidence="1 2">
    <name type="scientific">Kingdonia uniflora</name>
    <dbReference type="NCBI Taxonomy" id="39325"/>
    <lineage>
        <taxon>Eukaryota</taxon>
        <taxon>Viridiplantae</taxon>
        <taxon>Streptophyta</taxon>
        <taxon>Embryophyta</taxon>
        <taxon>Tracheophyta</taxon>
        <taxon>Spermatophyta</taxon>
        <taxon>Magnoliopsida</taxon>
        <taxon>Ranunculales</taxon>
        <taxon>Circaeasteraceae</taxon>
        <taxon>Kingdonia</taxon>
    </lineage>
</organism>
<dbReference type="EMBL" id="JACGCM010000223">
    <property type="protein sequence ID" value="KAF6174920.1"/>
    <property type="molecule type" value="Genomic_DNA"/>
</dbReference>
<dbReference type="AlphaFoldDB" id="A0A7J7P6E9"/>
<keyword evidence="2" id="KW-1185">Reference proteome</keyword>
<dbReference type="OrthoDB" id="2018152at2759"/>
<accession>A0A7J7P6E9</accession>
<feature type="non-terminal residue" evidence="1">
    <location>
        <position position="1"/>
    </location>
</feature>
<reference evidence="1 2" key="1">
    <citation type="journal article" date="2020" name="IScience">
        <title>Genome Sequencing of the Endangered Kingdonia uniflora (Circaeasteraceae, Ranunculales) Reveals Potential Mechanisms of Evolutionary Specialization.</title>
        <authorList>
            <person name="Sun Y."/>
            <person name="Deng T."/>
            <person name="Zhang A."/>
            <person name="Moore M.J."/>
            <person name="Landis J.B."/>
            <person name="Lin N."/>
            <person name="Zhang H."/>
            <person name="Zhang X."/>
            <person name="Huang J."/>
            <person name="Zhang X."/>
            <person name="Sun H."/>
            <person name="Wang H."/>
        </authorList>
    </citation>
    <scope>NUCLEOTIDE SEQUENCE [LARGE SCALE GENOMIC DNA]</scope>
    <source>
        <strain evidence="1">TB1705</strain>
        <tissue evidence="1">Leaf</tissue>
    </source>
</reference>
<gene>
    <name evidence="1" type="ORF">GIB67_026408</name>
</gene>